<dbReference type="InParanoid" id="Q2H866"/>
<dbReference type="RefSeq" id="XP_001230104.1">
    <property type="nucleotide sequence ID" value="XM_001230103.1"/>
</dbReference>
<keyword evidence="2" id="KW-1185">Reference proteome</keyword>
<evidence type="ECO:0008006" key="3">
    <source>
        <dbReference type="Google" id="ProtNLM"/>
    </source>
</evidence>
<dbReference type="OMA" id="QRTHRTM"/>
<dbReference type="EMBL" id="CH408030">
    <property type="protein sequence ID" value="EAQ91653.1"/>
    <property type="molecule type" value="Genomic_DNA"/>
</dbReference>
<organism evidence="1 2">
    <name type="scientific">Chaetomium globosum (strain ATCC 6205 / CBS 148.51 / DSM 1962 / NBRC 6347 / NRRL 1970)</name>
    <name type="common">Soil fungus</name>
    <dbReference type="NCBI Taxonomy" id="306901"/>
    <lineage>
        <taxon>Eukaryota</taxon>
        <taxon>Fungi</taxon>
        <taxon>Dikarya</taxon>
        <taxon>Ascomycota</taxon>
        <taxon>Pezizomycotina</taxon>
        <taxon>Sordariomycetes</taxon>
        <taxon>Sordariomycetidae</taxon>
        <taxon>Sordariales</taxon>
        <taxon>Chaetomiaceae</taxon>
        <taxon>Chaetomium</taxon>
    </lineage>
</organism>
<evidence type="ECO:0000313" key="1">
    <source>
        <dbReference type="EMBL" id="EAQ91653.1"/>
    </source>
</evidence>
<protein>
    <recommendedName>
        <fullName evidence="3">Peptidase S9 prolyl oligopeptidase catalytic domain-containing protein</fullName>
    </recommendedName>
</protein>
<accession>Q2H866</accession>
<dbReference type="SUPFAM" id="SSF53474">
    <property type="entry name" value="alpha/beta-Hydrolases"/>
    <property type="match status" value="1"/>
</dbReference>
<dbReference type="OrthoDB" id="329835at2759"/>
<reference evidence="2" key="1">
    <citation type="journal article" date="2015" name="Genome Announc.">
        <title>Draft genome sequence of the cellulolytic fungus Chaetomium globosum.</title>
        <authorList>
            <person name="Cuomo C.A."/>
            <person name="Untereiner W.A."/>
            <person name="Ma L.-J."/>
            <person name="Grabherr M."/>
            <person name="Birren B.W."/>
        </authorList>
    </citation>
    <scope>NUCLEOTIDE SEQUENCE [LARGE SCALE GENOMIC DNA]</scope>
    <source>
        <strain evidence="2">ATCC 6205 / CBS 148.51 / DSM 1962 / NBRC 6347 / NRRL 1970</strain>
    </source>
</reference>
<sequence>MPPTDYEDKWWQNPIQPNGAPYRGQQYNVLEGVRDEPITNYDMVGAWEEPIADPRSWHDARCRIVLHINWKAQTLPVILKGLPSIKNAADDTGVKDWSKLAQPSLNTIRAASPLAHIQDGSYHVPTFFIHGTADDLIPWEQSQRTHRTMAEQHLATELVLLHGAPHICDLSSDPQSDGWKAVLKAVIVVGEG</sequence>
<evidence type="ECO:0000313" key="2">
    <source>
        <dbReference type="Proteomes" id="UP000001056"/>
    </source>
</evidence>
<dbReference type="AlphaFoldDB" id="Q2H866"/>
<name>Q2H866_CHAGB</name>
<proteinExistence type="predicted"/>
<dbReference type="HOGENOM" id="CLU_1464712_0_0_1"/>
<dbReference type="Proteomes" id="UP000001056">
    <property type="component" value="Unassembled WGS sequence"/>
</dbReference>
<dbReference type="GeneID" id="4389728"/>
<dbReference type="InterPro" id="IPR029058">
    <property type="entry name" value="AB_hydrolase_fold"/>
</dbReference>
<gene>
    <name evidence="1" type="ORF">CHGG_03588</name>
</gene>
<dbReference type="Gene3D" id="3.40.50.1820">
    <property type="entry name" value="alpha/beta hydrolase"/>
    <property type="match status" value="1"/>
</dbReference>
<dbReference type="VEuPathDB" id="FungiDB:CHGG_03588"/>
<dbReference type="eggNOG" id="KOG1202">
    <property type="taxonomic scope" value="Eukaryota"/>
</dbReference>